<dbReference type="Proteomes" id="UP000271162">
    <property type="component" value="Unassembled WGS sequence"/>
</dbReference>
<keyword evidence="3" id="KW-1185">Reference proteome</keyword>
<feature type="signal peptide" evidence="1">
    <location>
        <begin position="1"/>
        <end position="17"/>
    </location>
</feature>
<name>A0A0N4XDZ6_NIPBR</name>
<evidence type="ECO:0000256" key="1">
    <source>
        <dbReference type="SAM" id="SignalP"/>
    </source>
</evidence>
<sequence length="95" mass="10724">MQLQYASLLLILRPTLASTWMCGIGPFSGAVAYLIALPTDTAGVNRCCIEHDTLIENFQIAREEADRVFCQCLSKTNNWWVIDRKIIDIQYLSGD</sequence>
<keyword evidence="1" id="KW-0732">Signal</keyword>
<dbReference type="WBParaSite" id="NBR_0000074801-mRNA-1">
    <property type="protein sequence ID" value="NBR_0000074801-mRNA-1"/>
    <property type="gene ID" value="NBR_0000074801"/>
</dbReference>
<dbReference type="OMA" id="WSCGEGK"/>
<feature type="chain" id="PRO_5043124658" evidence="1">
    <location>
        <begin position="18"/>
        <end position="95"/>
    </location>
</feature>
<dbReference type="EMBL" id="UYSL01000407">
    <property type="protein sequence ID" value="VDL63714.1"/>
    <property type="molecule type" value="Genomic_DNA"/>
</dbReference>
<evidence type="ECO:0000313" key="3">
    <source>
        <dbReference type="Proteomes" id="UP000271162"/>
    </source>
</evidence>
<gene>
    <name evidence="2" type="ORF">NBR_LOCUS749</name>
</gene>
<evidence type="ECO:0000313" key="4">
    <source>
        <dbReference type="WBParaSite" id="NBR_0000074801-mRNA-1"/>
    </source>
</evidence>
<organism evidence="4">
    <name type="scientific">Nippostrongylus brasiliensis</name>
    <name type="common">Rat hookworm</name>
    <dbReference type="NCBI Taxonomy" id="27835"/>
    <lineage>
        <taxon>Eukaryota</taxon>
        <taxon>Metazoa</taxon>
        <taxon>Ecdysozoa</taxon>
        <taxon>Nematoda</taxon>
        <taxon>Chromadorea</taxon>
        <taxon>Rhabditida</taxon>
        <taxon>Rhabditina</taxon>
        <taxon>Rhabditomorpha</taxon>
        <taxon>Strongyloidea</taxon>
        <taxon>Heligmosomidae</taxon>
        <taxon>Nippostrongylus</taxon>
    </lineage>
</organism>
<accession>A0A0N4XDZ6</accession>
<evidence type="ECO:0000313" key="2">
    <source>
        <dbReference type="EMBL" id="VDL63714.1"/>
    </source>
</evidence>
<proteinExistence type="predicted"/>
<protein>
    <submittedName>
        <fullName evidence="4">Secreted protein</fullName>
    </submittedName>
</protein>
<reference evidence="2 3" key="2">
    <citation type="submission" date="2018-11" db="EMBL/GenBank/DDBJ databases">
        <authorList>
            <consortium name="Pathogen Informatics"/>
        </authorList>
    </citation>
    <scope>NUCLEOTIDE SEQUENCE [LARGE SCALE GENOMIC DNA]</scope>
</reference>
<dbReference type="AlphaFoldDB" id="A0A0N4XDZ6"/>
<reference evidence="4" key="1">
    <citation type="submission" date="2017-02" db="UniProtKB">
        <authorList>
            <consortium name="WormBaseParasite"/>
        </authorList>
    </citation>
    <scope>IDENTIFICATION</scope>
</reference>